<sequence>MQNENENQNQNQIQNQNQNQNQIQNQIQIQIQIQNQIKNQIQNQIQIQNENQIQNEKEIKKKEMKKKEIPLIDFSQIQNKYNIIEMKFPLPEISSIILNTKLEEFFEELTTLCKTSLLLFINKSNNDKISLENEITPQNQSKIKFDQKISNLPKSCLYTKLIEICLEIFNNDSNEKSQNENSRNYILKENPGLQLYILKFFQILFEISKDPIFSKQIFFGKIYSTNIFFLF</sequence>
<feature type="coiled-coil region" evidence="1">
    <location>
        <begin position="3"/>
        <end position="67"/>
    </location>
</feature>
<dbReference type="AlphaFoldDB" id="A0A9Q0RHD3"/>
<evidence type="ECO:0000313" key="2">
    <source>
        <dbReference type="EMBL" id="KAJ5078629.1"/>
    </source>
</evidence>
<evidence type="ECO:0000256" key="1">
    <source>
        <dbReference type="SAM" id="Coils"/>
    </source>
</evidence>
<name>A0A9Q0RHD3_ANAIG</name>
<evidence type="ECO:0000313" key="3">
    <source>
        <dbReference type="Proteomes" id="UP001149090"/>
    </source>
</evidence>
<gene>
    <name evidence="2" type="ORF">M0811_04954</name>
</gene>
<keyword evidence="1" id="KW-0175">Coiled coil</keyword>
<protein>
    <submittedName>
        <fullName evidence="2">Protein fmp42</fullName>
    </submittedName>
</protein>
<organism evidence="2 3">
    <name type="scientific">Anaeramoeba ignava</name>
    <name type="common">Anaerobic marine amoeba</name>
    <dbReference type="NCBI Taxonomy" id="1746090"/>
    <lineage>
        <taxon>Eukaryota</taxon>
        <taxon>Metamonada</taxon>
        <taxon>Anaeramoebidae</taxon>
        <taxon>Anaeramoeba</taxon>
    </lineage>
</organism>
<dbReference type="Proteomes" id="UP001149090">
    <property type="component" value="Unassembled WGS sequence"/>
</dbReference>
<proteinExistence type="predicted"/>
<reference evidence="2" key="1">
    <citation type="submission" date="2022-10" db="EMBL/GenBank/DDBJ databases">
        <title>Novel sulphate-reducing endosymbionts in the free-living metamonad Anaeramoeba.</title>
        <authorList>
            <person name="Jerlstrom-Hultqvist J."/>
            <person name="Cepicka I."/>
            <person name="Gallot-Lavallee L."/>
            <person name="Salas-Leiva D."/>
            <person name="Curtis B.A."/>
            <person name="Zahonova K."/>
            <person name="Pipaliya S."/>
            <person name="Dacks J."/>
            <person name="Roger A.J."/>
        </authorList>
    </citation>
    <scope>NUCLEOTIDE SEQUENCE</scope>
    <source>
        <strain evidence="2">BMAN</strain>
    </source>
</reference>
<comment type="caution">
    <text evidence="2">The sequence shown here is derived from an EMBL/GenBank/DDBJ whole genome shotgun (WGS) entry which is preliminary data.</text>
</comment>
<accession>A0A9Q0RHD3</accession>
<keyword evidence="3" id="KW-1185">Reference proteome</keyword>
<dbReference type="EMBL" id="JAPDFW010000053">
    <property type="protein sequence ID" value="KAJ5078629.1"/>
    <property type="molecule type" value="Genomic_DNA"/>
</dbReference>